<evidence type="ECO:0000313" key="2">
    <source>
        <dbReference type="Proteomes" id="UP000603457"/>
    </source>
</evidence>
<name>A0ABR8G650_9NOSO</name>
<proteinExistence type="predicted"/>
<sequence>MSAANGAKRNVDAKQLPEAKQSQGVGLLCFARNDCKYFYTNLKNDCDKWIAEKPTHRLFLNPKSKMVLAKSSE</sequence>
<comment type="caution">
    <text evidence="1">The sequence shown here is derived from an EMBL/GenBank/DDBJ whole genome shotgun (WGS) entry which is preliminary data.</text>
</comment>
<reference evidence="1 2" key="1">
    <citation type="journal article" date="2020" name="ISME J.">
        <title>Comparative genomics reveals insights into cyanobacterial evolution and habitat adaptation.</title>
        <authorList>
            <person name="Chen M.Y."/>
            <person name="Teng W.K."/>
            <person name="Zhao L."/>
            <person name="Hu C.X."/>
            <person name="Zhou Y.K."/>
            <person name="Han B.P."/>
            <person name="Song L.R."/>
            <person name="Shu W.S."/>
        </authorList>
    </citation>
    <scope>NUCLEOTIDE SEQUENCE [LARGE SCALE GENOMIC DNA]</scope>
    <source>
        <strain evidence="1 2">FACHB-130</strain>
    </source>
</reference>
<gene>
    <name evidence="1" type="ORF">H6G74_30820</name>
</gene>
<dbReference type="Proteomes" id="UP000603457">
    <property type="component" value="Unassembled WGS sequence"/>
</dbReference>
<dbReference type="EMBL" id="JACJTB010000092">
    <property type="protein sequence ID" value="MBD2598657.1"/>
    <property type="molecule type" value="Genomic_DNA"/>
</dbReference>
<evidence type="ECO:0000313" key="1">
    <source>
        <dbReference type="EMBL" id="MBD2598657.1"/>
    </source>
</evidence>
<keyword evidence="2" id="KW-1185">Reference proteome</keyword>
<accession>A0ABR8G650</accession>
<protein>
    <submittedName>
        <fullName evidence="1">Uncharacterized protein</fullName>
    </submittedName>
</protein>
<organism evidence="1 2">
    <name type="scientific">Nostoc spongiaeforme FACHB-130</name>
    <dbReference type="NCBI Taxonomy" id="1357510"/>
    <lineage>
        <taxon>Bacteria</taxon>
        <taxon>Bacillati</taxon>
        <taxon>Cyanobacteriota</taxon>
        <taxon>Cyanophyceae</taxon>
        <taxon>Nostocales</taxon>
        <taxon>Nostocaceae</taxon>
        <taxon>Nostoc</taxon>
    </lineage>
</organism>